<reference evidence="2 3" key="1">
    <citation type="submission" date="2020-02" db="EMBL/GenBank/DDBJ databases">
        <title>Characterization of vanA genotype vancomycin-resistant Enterococcus saigonensis VE80.</title>
        <authorList>
            <person name="Harada T."/>
            <person name="Motooka D."/>
            <person name="Nakamura S."/>
            <person name="Yamamoto Y."/>
            <person name="Kawahara R."/>
            <person name="Kawatsu K."/>
        </authorList>
    </citation>
    <scope>NUCLEOTIDE SEQUENCE [LARGE SCALE GENOMIC DNA]</scope>
    <source>
        <strain evidence="2 3">VE80</strain>
    </source>
</reference>
<evidence type="ECO:0000313" key="3">
    <source>
        <dbReference type="Proteomes" id="UP000502998"/>
    </source>
</evidence>
<keyword evidence="3" id="KW-1185">Reference proteome</keyword>
<feature type="domain" description="N-acetyltransferase" evidence="1">
    <location>
        <begin position="1"/>
        <end position="133"/>
    </location>
</feature>
<dbReference type="Pfam" id="PF13673">
    <property type="entry name" value="Acetyltransf_10"/>
    <property type="match status" value="1"/>
</dbReference>
<organism evidence="2 3">
    <name type="scientific">Enterococcus saigonensis</name>
    <dbReference type="NCBI Taxonomy" id="1805431"/>
    <lineage>
        <taxon>Bacteria</taxon>
        <taxon>Bacillati</taxon>
        <taxon>Bacillota</taxon>
        <taxon>Bacilli</taxon>
        <taxon>Lactobacillales</taxon>
        <taxon>Enterococcaceae</taxon>
        <taxon>Enterococcus</taxon>
    </lineage>
</organism>
<dbReference type="EMBL" id="AP022822">
    <property type="protein sequence ID" value="BCA86704.1"/>
    <property type="molecule type" value="Genomic_DNA"/>
</dbReference>
<gene>
    <name evidence="2" type="ORF">EsVE80_22270</name>
</gene>
<sequence>MEFKTNKDISQIDLLALYESVGWTSYTKDPMNLQQAVYNSTAVISAWQDNELIGLTRGISDCISILYIQDLLVKPEWQTRKVGTRLLTSLMNQFPNVRQTVLLTDNTKTLQSFYEQSGFKRAETSVMGYYHFK</sequence>
<dbReference type="Proteomes" id="UP000502998">
    <property type="component" value="Chromosome"/>
</dbReference>
<keyword evidence="2" id="KW-0808">Transferase</keyword>
<dbReference type="KEGG" id="esg:EsVE80_22270"/>
<name>A0A679IRG4_9ENTE</name>
<dbReference type="PANTHER" id="PTHR43233">
    <property type="entry name" value="FAMILY N-ACETYLTRANSFERASE, PUTATIVE (AFU_ORTHOLOGUE AFUA_6G03350)-RELATED"/>
    <property type="match status" value="1"/>
</dbReference>
<evidence type="ECO:0000259" key="1">
    <source>
        <dbReference type="PROSITE" id="PS51186"/>
    </source>
</evidence>
<dbReference type="Gene3D" id="3.40.630.30">
    <property type="match status" value="1"/>
</dbReference>
<dbReference type="RefSeq" id="WP_173103814.1">
    <property type="nucleotide sequence ID" value="NZ_AP022822.1"/>
</dbReference>
<dbReference type="PANTHER" id="PTHR43233:SF1">
    <property type="entry name" value="FAMILY N-ACETYLTRANSFERASE, PUTATIVE (AFU_ORTHOLOGUE AFUA_6G03350)-RELATED"/>
    <property type="match status" value="1"/>
</dbReference>
<dbReference type="InterPro" id="IPR053144">
    <property type="entry name" value="Acetyltransferase_Butenolide"/>
</dbReference>
<evidence type="ECO:0000313" key="2">
    <source>
        <dbReference type="EMBL" id="BCA86704.1"/>
    </source>
</evidence>
<dbReference type="PROSITE" id="PS51186">
    <property type="entry name" value="GNAT"/>
    <property type="match status" value="1"/>
</dbReference>
<dbReference type="CDD" id="cd04301">
    <property type="entry name" value="NAT_SF"/>
    <property type="match status" value="1"/>
</dbReference>
<dbReference type="SUPFAM" id="SSF55729">
    <property type="entry name" value="Acyl-CoA N-acyltransferases (Nat)"/>
    <property type="match status" value="1"/>
</dbReference>
<dbReference type="AlphaFoldDB" id="A0A679IRG4"/>
<proteinExistence type="predicted"/>
<protein>
    <submittedName>
        <fullName evidence="2">N-acetyltransferase</fullName>
    </submittedName>
</protein>
<dbReference type="InterPro" id="IPR000182">
    <property type="entry name" value="GNAT_dom"/>
</dbReference>
<dbReference type="InterPro" id="IPR016181">
    <property type="entry name" value="Acyl_CoA_acyltransferase"/>
</dbReference>
<accession>A0A679IRG4</accession>
<dbReference type="GO" id="GO:0016747">
    <property type="term" value="F:acyltransferase activity, transferring groups other than amino-acyl groups"/>
    <property type="evidence" value="ECO:0007669"/>
    <property type="project" value="InterPro"/>
</dbReference>